<protein>
    <submittedName>
        <fullName evidence="2">Uncharacterized protein</fullName>
    </submittedName>
</protein>
<keyword evidence="3" id="KW-1185">Reference proteome</keyword>
<dbReference type="RefSeq" id="XP_008817681.1">
    <property type="nucleotide sequence ID" value="XM_008819459.1"/>
</dbReference>
<feature type="compositionally biased region" description="Basic and acidic residues" evidence="1">
    <location>
        <begin position="576"/>
        <end position="602"/>
    </location>
</feature>
<dbReference type="AlphaFoldDB" id="W7A919"/>
<evidence type="ECO:0000313" key="2">
    <source>
        <dbReference type="EMBL" id="EUD65624.1"/>
    </source>
</evidence>
<reference evidence="2 3" key="1">
    <citation type="submission" date="2013-02" db="EMBL/GenBank/DDBJ databases">
        <title>The Genome Sequence of Plasmodium inui San Antonio 1.</title>
        <authorList>
            <consortium name="The Broad Institute Genome Sequencing Platform"/>
            <consortium name="The Broad Institute Genome Sequencing Center for Infectious Disease"/>
            <person name="Neafsey D."/>
            <person name="Cheeseman I."/>
            <person name="Volkman S."/>
            <person name="Adams J."/>
            <person name="Walker B."/>
            <person name="Young S.K."/>
            <person name="Zeng Q."/>
            <person name="Gargeya S."/>
            <person name="Fitzgerald M."/>
            <person name="Haas B."/>
            <person name="Abouelleil A."/>
            <person name="Alvarado L."/>
            <person name="Arachchi H.M."/>
            <person name="Berlin A.M."/>
            <person name="Chapman S.B."/>
            <person name="Dewar J."/>
            <person name="Goldberg J."/>
            <person name="Griggs A."/>
            <person name="Gujja S."/>
            <person name="Hansen M."/>
            <person name="Howarth C."/>
            <person name="Imamovic A."/>
            <person name="Larimer J."/>
            <person name="McCowan C."/>
            <person name="Murphy C."/>
            <person name="Neiman D."/>
            <person name="Pearson M."/>
            <person name="Priest M."/>
            <person name="Roberts A."/>
            <person name="Saif S."/>
            <person name="Shea T."/>
            <person name="Sisk P."/>
            <person name="Sykes S."/>
            <person name="Wortman J."/>
            <person name="Nusbaum C."/>
            <person name="Birren B."/>
        </authorList>
    </citation>
    <scope>NUCLEOTIDE SEQUENCE [LARGE SCALE GENOMIC DNA]</scope>
    <source>
        <strain evidence="2 3">San Antonio 1</strain>
    </source>
</reference>
<proteinExistence type="predicted"/>
<dbReference type="GeneID" id="20039144"/>
<dbReference type="VEuPathDB" id="PlasmoDB:C922_03870"/>
<evidence type="ECO:0000256" key="1">
    <source>
        <dbReference type="SAM" id="MobiDB-lite"/>
    </source>
</evidence>
<name>W7A919_9APIC</name>
<feature type="region of interest" description="Disordered" evidence="1">
    <location>
        <begin position="412"/>
        <end position="445"/>
    </location>
</feature>
<gene>
    <name evidence="2" type="ORF">C922_03870</name>
</gene>
<feature type="compositionally biased region" description="Basic and acidic residues" evidence="1">
    <location>
        <begin position="428"/>
        <end position="445"/>
    </location>
</feature>
<evidence type="ECO:0000313" key="3">
    <source>
        <dbReference type="Proteomes" id="UP000030640"/>
    </source>
</evidence>
<feature type="region of interest" description="Disordered" evidence="1">
    <location>
        <begin position="545"/>
        <end position="610"/>
    </location>
</feature>
<dbReference type="Proteomes" id="UP000030640">
    <property type="component" value="Unassembled WGS sequence"/>
</dbReference>
<dbReference type="EMBL" id="KI965477">
    <property type="protein sequence ID" value="EUD65624.1"/>
    <property type="molecule type" value="Genomic_DNA"/>
</dbReference>
<accession>W7A919</accession>
<dbReference type="OrthoDB" id="377540at2759"/>
<feature type="region of interest" description="Disordered" evidence="1">
    <location>
        <begin position="676"/>
        <end position="701"/>
    </location>
</feature>
<organism evidence="2 3">
    <name type="scientific">Plasmodium inui San Antonio 1</name>
    <dbReference type="NCBI Taxonomy" id="1237626"/>
    <lineage>
        <taxon>Eukaryota</taxon>
        <taxon>Sar</taxon>
        <taxon>Alveolata</taxon>
        <taxon>Apicomplexa</taxon>
        <taxon>Aconoidasida</taxon>
        <taxon>Haemosporida</taxon>
        <taxon>Plasmodiidae</taxon>
        <taxon>Plasmodium</taxon>
        <taxon>Plasmodium (Plasmodium)</taxon>
    </lineage>
</organism>
<sequence>MYCLLKNALNFDKFKDIKIDLINKVKAADTTDSHEENGVLNLLKDKEFFSEGLQLSRHNNLECISSVKQKLENINNLKRHLNDITNLRQLEKCRLYKETGRVKTIGRKIVGVSSFLKNGHRDDYDDKSVEMFNSNVPLYGEIKRVYKDVFCKTVSRRIQKKGLIRKTFFKTFMFKFISELRSNSDRKHIDITKFKLTDGKVIAYLHCYKECPPEKVHHVRNVQIYLKKKIYYKSIITKKRVNSVKRNRQMRTCLRREKSEWYCDDRNEVKSGSNELHNAQEKVYTNREKDGRNQFNNFCADNCEESSFLVKPFERKQLPNKNAPNSVMERWNCLQSSTDNADKKEFHKNTGSKAYIEFVSRCGEASTGETVKTLTELGYKKNLRNQTFSNLGNGEMKDVKKTKEMFETHNSKNVHKNSSSQKNINFSELRRVSSSDQQNNKKEFKRIRDPRFHFLSNNVNFYETVINEEKCKAENTKKGDNLSDQNIMQNGEMNEIKQKIKTALISLNNIRKNNYKLKFCLEKEIIDNTIHQNEVKRSLGSVFSENSAHKKSAHKNSAHKESSQVGRNFPDGGSKNIDKRRNSRHDGEKHHGQKDKTQREENAQNGFFNHVRSIGEKATWEEKGGSGCNSVSCEKNKNERLHSTEEGVKSTRAVIKRDQNEGKTELVSKMEAQRNRFNESRGTELVQKRRTNGKNEQNLPKSDIKLSNCAFTLNGETPNRHICSGKGLKDKEKSGTLNNTAKVHNWEGAVQAKKNGLKNNEKEKISRIDERAHSTFLCHLKSKVEKVETKEMERKNEYSKIGGKHKNLSGVNKSTKEFKENNNYANRKKSNETIKNIEANNLNSPLADDKRTHNIVANSRDCTKKFTASEEILCDEANRERKKQFDLSNVRNIKKIITCGIYVNKEVDRINKRNKIAISIIENYLESTNRTCSFFSKQKKAYLQKNCIIARREYDKKEAKVFPGVYDHYAFLLLNVKNYKVV</sequence>